<dbReference type="Gene3D" id="1.10.10.60">
    <property type="entry name" value="Homeodomain-like"/>
    <property type="match status" value="1"/>
</dbReference>
<evidence type="ECO:0000256" key="2">
    <source>
        <dbReference type="ARBA" id="ARBA00023125"/>
    </source>
</evidence>
<feature type="domain" description="HTH tetR-type" evidence="6">
    <location>
        <begin position="106"/>
        <end position="166"/>
    </location>
</feature>
<evidence type="ECO:0000256" key="3">
    <source>
        <dbReference type="ARBA" id="ARBA00023163"/>
    </source>
</evidence>
<gene>
    <name evidence="7" type="ORF">EFK50_11110</name>
</gene>
<feature type="region of interest" description="Disordered" evidence="5">
    <location>
        <begin position="1"/>
        <end position="24"/>
    </location>
</feature>
<evidence type="ECO:0000259" key="6">
    <source>
        <dbReference type="PROSITE" id="PS50977"/>
    </source>
</evidence>
<proteinExistence type="predicted"/>
<dbReference type="PANTHER" id="PTHR30055">
    <property type="entry name" value="HTH-TYPE TRANSCRIPTIONAL REGULATOR RUTR"/>
    <property type="match status" value="1"/>
</dbReference>
<keyword evidence="8" id="KW-1185">Reference proteome</keyword>
<evidence type="ECO:0000256" key="1">
    <source>
        <dbReference type="ARBA" id="ARBA00023015"/>
    </source>
</evidence>
<dbReference type="Proteomes" id="UP000267128">
    <property type="component" value="Unassembled WGS sequence"/>
</dbReference>
<feature type="compositionally biased region" description="Basic and acidic residues" evidence="5">
    <location>
        <begin position="7"/>
        <end position="19"/>
    </location>
</feature>
<dbReference type="PRINTS" id="PR00455">
    <property type="entry name" value="HTHTETR"/>
</dbReference>
<accession>A0A3N0CFT2</accession>
<dbReference type="GO" id="GO:0000976">
    <property type="term" value="F:transcription cis-regulatory region binding"/>
    <property type="evidence" value="ECO:0007669"/>
    <property type="project" value="TreeGrafter"/>
</dbReference>
<keyword evidence="1" id="KW-0805">Transcription regulation</keyword>
<name>A0A3N0CFT2_9ACTN</name>
<evidence type="ECO:0000313" key="8">
    <source>
        <dbReference type="Proteomes" id="UP000267128"/>
    </source>
</evidence>
<feature type="DNA-binding region" description="H-T-H motif" evidence="4">
    <location>
        <begin position="129"/>
        <end position="148"/>
    </location>
</feature>
<organism evidence="7 8">
    <name type="scientific">Nocardioides marmoriginsengisoli</name>
    <dbReference type="NCBI Taxonomy" id="661483"/>
    <lineage>
        <taxon>Bacteria</taxon>
        <taxon>Bacillati</taxon>
        <taxon>Actinomycetota</taxon>
        <taxon>Actinomycetes</taxon>
        <taxon>Propionibacteriales</taxon>
        <taxon>Nocardioidaceae</taxon>
        <taxon>Nocardioides</taxon>
    </lineage>
</organism>
<dbReference type="InterPro" id="IPR001647">
    <property type="entry name" value="HTH_TetR"/>
</dbReference>
<dbReference type="InterPro" id="IPR050109">
    <property type="entry name" value="HTH-type_TetR-like_transc_reg"/>
</dbReference>
<protein>
    <submittedName>
        <fullName evidence="7">TetR/AcrR family transcriptional regulator</fullName>
    </submittedName>
</protein>
<evidence type="ECO:0000256" key="5">
    <source>
        <dbReference type="SAM" id="MobiDB-lite"/>
    </source>
</evidence>
<comment type="caution">
    <text evidence="7">The sequence shown here is derived from an EMBL/GenBank/DDBJ whole genome shotgun (WGS) entry which is preliminary data.</text>
</comment>
<dbReference type="PANTHER" id="PTHR30055:SF234">
    <property type="entry name" value="HTH-TYPE TRANSCRIPTIONAL REGULATOR BETI"/>
    <property type="match status" value="1"/>
</dbReference>
<dbReference type="Pfam" id="PF00440">
    <property type="entry name" value="TetR_N"/>
    <property type="match status" value="1"/>
</dbReference>
<dbReference type="EMBL" id="RJSE01000007">
    <property type="protein sequence ID" value="RNL62322.1"/>
    <property type="molecule type" value="Genomic_DNA"/>
</dbReference>
<evidence type="ECO:0000256" key="4">
    <source>
        <dbReference type="PROSITE-ProRule" id="PRU00335"/>
    </source>
</evidence>
<dbReference type="GO" id="GO:0003700">
    <property type="term" value="F:DNA-binding transcription factor activity"/>
    <property type="evidence" value="ECO:0007669"/>
    <property type="project" value="TreeGrafter"/>
</dbReference>
<sequence length="288" mass="31261">MITRGYPDFHETAPREIGRVPRNAPGPVVGVRPRHGWTFRTSGVSGFAIPVWSRMSLMTDASEAAGVDVTPGDAPSVVLPGYYSARDPSRALAVGPHGLPREHVAQVQRERLIDAFVQVVAERGYESAGVKAICKRAGVAYTTFYDQFESKDQLFLAAYDAGIAALFTAARDAAMAADRTSAKATVLAAIGTILQALADNPRFARFFAIEIHKAGPEAQERVDETFEKAFRLYAISGLSAPIRMSLEDAGPLVIGGAYTRIYFYIRNGRTAELPDLLEVLASFVVFDF</sequence>
<dbReference type="Gene3D" id="1.10.357.10">
    <property type="entry name" value="Tetracycline Repressor, domain 2"/>
    <property type="match status" value="1"/>
</dbReference>
<dbReference type="InterPro" id="IPR009057">
    <property type="entry name" value="Homeodomain-like_sf"/>
</dbReference>
<dbReference type="AlphaFoldDB" id="A0A3N0CFT2"/>
<keyword evidence="2 4" id="KW-0238">DNA-binding</keyword>
<evidence type="ECO:0000313" key="7">
    <source>
        <dbReference type="EMBL" id="RNL62322.1"/>
    </source>
</evidence>
<reference evidence="7 8" key="1">
    <citation type="submission" date="2018-11" db="EMBL/GenBank/DDBJ databases">
        <authorList>
            <person name="Li F."/>
        </authorList>
    </citation>
    <scope>NUCLEOTIDE SEQUENCE [LARGE SCALE GENOMIC DNA]</scope>
    <source>
        <strain evidence="7 8">Gsoil 097</strain>
    </source>
</reference>
<dbReference type="PROSITE" id="PS50977">
    <property type="entry name" value="HTH_TETR_2"/>
    <property type="match status" value="1"/>
</dbReference>
<keyword evidence="3" id="KW-0804">Transcription</keyword>
<dbReference type="SUPFAM" id="SSF46689">
    <property type="entry name" value="Homeodomain-like"/>
    <property type="match status" value="1"/>
</dbReference>